<dbReference type="Pfam" id="PF02742">
    <property type="entry name" value="Fe_dep_repr_C"/>
    <property type="match status" value="1"/>
</dbReference>
<evidence type="ECO:0000256" key="8">
    <source>
        <dbReference type="ARBA" id="ARBA00023125"/>
    </source>
</evidence>
<dbReference type="GO" id="GO:0005737">
    <property type="term" value="C:cytoplasm"/>
    <property type="evidence" value="ECO:0007669"/>
    <property type="project" value="UniProtKB-SubCell"/>
</dbReference>
<dbReference type="PANTHER" id="PTHR33238:SF11">
    <property type="entry name" value="TRANSCRIPTIONAL REGULATOR MNTR"/>
    <property type="match status" value="1"/>
</dbReference>
<dbReference type="GO" id="GO:0046914">
    <property type="term" value="F:transition metal ion binding"/>
    <property type="evidence" value="ECO:0007669"/>
    <property type="project" value="InterPro"/>
</dbReference>
<evidence type="ECO:0000256" key="2">
    <source>
        <dbReference type="ARBA" id="ARBA00007871"/>
    </source>
</evidence>
<dbReference type="Proteomes" id="UP000433788">
    <property type="component" value="Unassembled WGS sequence"/>
</dbReference>
<comment type="caution">
    <text evidence="15">The sequence shown here is derived from an EMBL/GenBank/DDBJ whole genome shotgun (WGS) entry which is preliminary data.</text>
</comment>
<dbReference type="PROSITE" id="PS50944">
    <property type="entry name" value="HTH_DTXR"/>
    <property type="match status" value="1"/>
</dbReference>
<organism evidence="15 16">
    <name type="scientific">Spiribacter salilacus</name>
    <dbReference type="NCBI Taxonomy" id="2664894"/>
    <lineage>
        <taxon>Bacteria</taxon>
        <taxon>Pseudomonadati</taxon>
        <taxon>Pseudomonadota</taxon>
        <taxon>Gammaproteobacteria</taxon>
        <taxon>Chromatiales</taxon>
        <taxon>Ectothiorhodospiraceae</taxon>
        <taxon>Spiribacter</taxon>
    </lineage>
</organism>
<dbReference type="InterPro" id="IPR036421">
    <property type="entry name" value="Fe_dep_repressor_sf"/>
</dbReference>
<comment type="similarity">
    <text evidence="2">Belongs to the DtxR/MntR family.</text>
</comment>
<dbReference type="SUPFAM" id="SSF46785">
    <property type="entry name" value="Winged helix' DNA-binding domain"/>
    <property type="match status" value="1"/>
</dbReference>
<evidence type="ECO:0000313" key="16">
    <source>
        <dbReference type="Proteomes" id="UP000433788"/>
    </source>
</evidence>
<dbReference type="InterPro" id="IPR050536">
    <property type="entry name" value="DtxR_MntR_Metal-Reg"/>
</dbReference>
<evidence type="ECO:0000256" key="11">
    <source>
        <dbReference type="ARBA" id="ARBA00023211"/>
    </source>
</evidence>
<dbReference type="RefSeq" id="WP_153719734.1">
    <property type="nucleotide sequence ID" value="NZ_WJPP01000004.1"/>
</dbReference>
<evidence type="ECO:0000256" key="10">
    <source>
        <dbReference type="ARBA" id="ARBA00023163"/>
    </source>
</evidence>
<dbReference type="InterPro" id="IPR036388">
    <property type="entry name" value="WH-like_DNA-bd_sf"/>
</dbReference>
<comment type="function">
    <text evidence="12">In the presence of manganese, represses expression of mntH and mntS. Up-regulates expression of mntP.</text>
</comment>
<keyword evidence="6" id="KW-0678">Repressor</keyword>
<dbReference type="GO" id="GO:0003677">
    <property type="term" value="F:DNA binding"/>
    <property type="evidence" value="ECO:0007669"/>
    <property type="project" value="UniProtKB-KW"/>
</dbReference>
<keyword evidence="16" id="KW-1185">Reference proteome</keyword>
<protein>
    <recommendedName>
        <fullName evidence="4">Transcriptional regulator MntR</fullName>
    </recommendedName>
    <alternativeName>
        <fullName evidence="13">Manganese transport regulator</fullName>
    </alternativeName>
</protein>
<evidence type="ECO:0000256" key="3">
    <source>
        <dbReference type="ARBA" id="ARBA00011738"/>
    </source>
</evidence>
<dbReference type="SUPFAM" id="SSF47979">
    <property type="entry name" value="Iron-dependent repressor protein, dimerization domain"/>
    <property type="match status" value="1"/>
</dbReference>
<evidence type="ECO:0000256" key="9">
    <source>
        <dbReference type="ARBA" id="ARBA00023159"/>
    </source>
</evidence>
<dbReference type="AlphaFoldDB" id="A0A6N7R158"/>
<evidence type="ECO:0000256" key="4">
    <source>
        <dbReference type="ARBA" id="ARBA00022386"/>
    </source>
</evidence>
<accession>A0A6N7R158</accession>
<evidence type="ECO:0000256" key="1">
    <source>
        <dbReference type="ARBA" id="ARBA00004496"/>
    </source>
</evidence>
<evidence type="ECO:0000313" key="15">
    <source>
        <dbReference type="EMBL" id="MRH78694.1"/>
    </source>
</evidence>
<gene>
    <name evidence="15" type="primary">mntR</name>
    <name evidence="15" type="ORF">GH984_08240</name>
</gene>
<dbReference type="EMBL" id="WJPP01000004">
    <property type="protein sequence ID" value="MRH78694.1"/>
    <property type="molecule type" value="Genomic_DNA"/>
</dbReference>
<dbReference type="InterPro" id="IPR022687">
    <property type="entry name" value="HTH_DTXR"/>
</dbReference>
<dbReference type="Pfam" id="PF01325">
    <property type="entry name" value="Fe_dep_repress"/>
    <property type="match status" value="1"/>
</dbReference>
<comment type="subunit">
    <text evidence="3">Homodimer.</text>
</comment>
<feature type="domain" description="HTH dtxR-type" evidence="14">
    <location>
        <begin position="27"/>
        <end position="87"/>
    </location>
</feature>
<dbReference type="NCBIfam" id="NF008273">
    <property type="entry name" value="PRK11050.1"/>
    <property type="match status" value="1"/>
</dbReference>
<keyword evidence="11" id="KW-0464">Manganese</keyword>
<dbReference type="SMART" id="SM00529">
    <property type="entry name" value="HTH_DTXR"/>
    <property type="match status" value="1"/>
</dbReference>
<evidence type="ECO:0000256" key="5">
    <source>
        <dbReference type="ARBA" id="ARBA00022490"/>
    </source>
</evidence>
<keyword evidence="5" id="KW-0963">Cytoplasm</keyword>
<keyword evidence="8" id="KW-0238">DNA-binding</keyword>
<dbReference type="InterPro" id="IPR036390">
    <property type="entry name" value="WH_DNA-bd_sf"/>
</dbReference>
<evidence type="ECO:0000256" key="13">
    <source>
        <dbReference type="ARBA" id="ARBA00032593"/>
    </source>
</evidence>
<name>A0A6N7R158_9GAMM</name>
<dbReference type="Gene3D" id="1.10.10.10">
    <property type="entry name" value="Winged helix-like DNA-binding domain superfamily/Winged helix DNA-binding domain"/>
    <property type="match status" value="1"/>
</dbReference>
<sequence>MTQEKVSLPDAQAHAAQYASVRRAHETELMEDYVELISELLETMGEARSVDVATRMGVSKATVANMIKRLIERGLVEAVPYRSLFLTDAGWAMAKHSRERHAVVFGFLRTLGVSEKVARLDAEGIEHHVSEETLALMREFIAR</sequence>
<evidence type="ECO:0000259" key="14">
    <source>
        <dbReference type="PROSITE" id="PS50944"/>
    </source>
</evidence>
<dbReference type="InterPro" id="IPR001367">
    <property type="entry name" value="Fe_dep_repressor"/>
</dbReference>
<comment type="subcellular location">
    <subcellularLocation>
        <location evidence="1">Cytoplasm</location>
    </subcellularLocation>
</comment>
<evidence type="ECO:0000256" key="12">
    <source>
        <dbReference type="ARBA" id="ARBA00025185"/>
    </source>
</evidence>
<proteinExistence type="inferred from homology"/>
<keyword evidence="9" id="KW-0010">Activator</keyword>
<keyword evidence="10" id="KW-0804">Transcription</keyword>
<evidence type="ECO:0000256" key="6">
    <source>
        <dbReference type="ARBA" id="ARBA00022491"/>
    </source>
</evidence>
<dbReference type="GO" id="GO:0003700">
    <property type="term" value="F:DNA-binding transcription factor activity"/>
    <property type="evidence" value="ECO:0007669"/>
    <property type="project" value="InterPro"/>
</dbReference>
<dbReference type="Gene3D" id="1.10.60.10">
    <property type="entry name" value="Iron dependent repressor, metal binding and dimerisation domain"/>
    <property type="match status" value="1"/>
</dbReference>
<reference evidence="15 16" key="1">
    <citation type="submission" date="2019-11" db="EMBL/GenBank/DDBJ databases">
        <authorList>
            <person name="Zhang X.Y."/>
        </authorList>
    </citation>
    <scope>NUCLEOTIDE SEQUENCE [LARGE SCALE GENOMIC DNA]</scope>
    <source>
        <strain evidence="15 16">C176</strain>
    </source>
</reference>
<dbReference type="InterPro" id="IPR022689">
    <property type="entry name" value="Iron_dep_repressor"/>
</dbReference>
<dbReference type="PANTHER" id="PTHR33238">
    <property type="entry name" value="IRON (METAL) DEPENDENT REPRESSOR, DTXR FAMILY"/>
    <property type="match status" value="1"/>
</dbReference>
<dbReference type="GO" id="GO:0046983">
    <property type="term" value="F:protein dimerization activity"/>
    <property type="evidence" value="ECO:0007669"/>
    <property type="project" value="InterPro"/>
</dbReference>
<evidence type="ECO:0000256" key="7">
    <source>
        <dbReference type="ARBA" id="ARBA00023015"/>
    </source>
</evidence>
<keyword evidence="7" id="KW-0805">Transcription regulation</keyword>